<proteinExistence type="predicted"/>
<gene>
    <name evidence="1" type="ORF">NQ176_g7947</name>
</gene>
<dbReference type="Proteomes" id="UP001143910">
    <property type="component" value="Unassembled WGS sequence"/>
</dbReference>
<evidence type="ECO:0000313" key="1">
    <source>
        <dbReference type="EMBL" id="KAJ2970931.1"/>
    </source>
</evidence>
<dbReference type="EMBL" id="JANJQO010001441">
    <property type="protein sequence ID" value="KAJ2970931.1"/>
    <property type="molecule type" value="Genomic_DNA"/>
</dbReference>
<name>A0ACC1MXF7_9HYPO</name>
<keyword evidence="2" id="KW-1185">Reference proteome</keyword>
<organism evidence="1 2">
    <name type="scientific">Zarea fungicola</name>
    <dbReference type="NCBI Taxonomy" id="93591"/>
    <lineage>
        <taxon>Eukaryota</taxon>
        <taxon>Fungi</taxon>
        <taxon>Dikarya</taxon>
        <taxon>Ascomycota</taxon>
        <taxon>Pezizomycotina</taxon>
        <taxon>Sordariomycetes</taxon>
        <taxon>Hypocreomycetidae</taxon>
        <taxon>Hypocreales</taxon>
        <taxon>Cordycipitaceae</taxon>
        <taxon>Zarea</taxon>
    </lineage>
</organism>
<comment type="caution">
    <text evidence="1">The sequence shown here is derived from an EMBL/GenBank/DDBJ whole genome shotgun (WGS) entry which is preliminary data.</text>
</comment>
<protein>
    <submittedName>
        <fullName evidence="1">Uncharacterized protein</fullName>
    </submittedName>
</protein>
<reference evidence="1" key="1">
    <citation type="submission" date="2022-08" db="EMBL/GenBank/DDBJ databases">
        <title>Genome Sequence of Lecanicillium fungicola.</title>
        <authorList>
            <person name="Buettner E."/>
        </authorList>
    </citation>
    <scope>NUCLEOTIDE SEQUENCE</scope>
    <source>
        <strain evidence="1">Babe33</strain>
    </source>
</reference>
<accession>A0ACC1MXF7</accession>
<evidence type="ECO:0000313" key="2">
    <source>
        <dbReference type="Proteomes" id="UP001143910"/>
    </source>
</evidence>
<sequence length="178" mass="18703">MVSILRVLFLAMAVTASPLVERDVATVKNDITQKIGPQLRKLNNDVNGFPESGLVGALAIHSDSVTLVQTLNAATANVKSTGSFDVVAGSTVLTLIQALFPELHATLVSISGKVEYFEAVQGGKNLVFADLKAQNATFSNYLDAIAAAEPDLLKSGATGIKTLINATYATIISYYSAD</sequence>